<comment type="subcellular location">
    <subcellularLocation>
        <location evidence="1">Cell membrane</location>
        <topology evidence="1">Peripheral membrane protein</topology>
        <orientation evidence="1">Cytoplasmic side</orientation>
    </subcellularLocation>
</comment>
<dbReference type="AlphaFoldDB" id="A0A451B2R6"/>
<feature type="compositionally biased region" description="Polar residues" evidence="2">
    <location>
        <begin position="97"/>
        <end position="109"/>
    </location>
</feature>
<dbReference type="HAMAP" id="MF_00386">
    <property type="entry name" value="UPF0161_YidD"/>
    <property type="match status" value="1"/>
</dbReference>
<evidence type="ECO:0000313" key="5">
    <source>
        <dbReference type="EMBL" id="VFK72562.1"/>
    </source>
</evidence>
<dbReference type="NCBIfam" id="TIGR00278">
    <property type="entry name" value="membrane protein insertion efficiency factor YidD"/>
    <property type="match status" value="1"/>
</dbReference>
<dbReference type="EMBL" id="CAADGD010000122">
    <property type="protein sequence ID" value="VFK72562.1"/>
    <property type="molecule type" value="Genomic_DNA"/>
</dbReference>
<dbReference type="Pfam" id="PF01809">
    <property type="entry name" value="YidD"/>
    <property type="match status" value="1"/>
</dbReference>
<accession>A0A451B2R6</accession>
<dbReference type="EMBL" id="CAADFZ010000129">
    <property type="protein sequence ID" value="VFK67189.1"/>
    <property type="molecule type" value="Genomic_DNA"/>
</dbReference>
<protein>
    <recommendedName>
        <fullName evidence="1">Putative membrane protein insertion efficiency factor</fullName>
    </recommendedName>
</protein>
<evidence type="ECO:0000313" key="4">
    <source>
        <dbReference type="EMBL" id="VFK67189.1"/>
    </source>
</evidence>
<comment type="similarity">
    <text evidence="1">Belongs to the UPF0161 family.</text>
</comment>
<feature type="transmembrane region" description="Helical" evidence="3">
    <location>
        <begin position="157"/>
        <end position="174"/>
    </location>
</feature>
<keyword evidence="1" id="KW-1003">Cell membrane</keyword>
<dbReference type="PANTHER" id="PTHR33383">
    <property type="entry name" value="MEMBRANE PROTEIN INSERTION EFFICIENCY FACTOR-RELATED"/>
    <property type="match status" value="1"/>
</dbReference>
<name>A0A451B2R6_9GAMM</name>
<evidence type="ECO:0000256" key="2">
    <source>
        <dbReference type="SAM" id="MobiDB-lite"/>
    </source>
</evidence>
<keyword evidence="3" id="KW-1133">Transmembrane helix</keyword>
<dbReference type="GO" id="GO:0005886">
    <property type="term" value="C:plasma membrane"/>
    <property type="evidence" value="ECO:0007669"/>
    <property type="project" value="UniProtKB-SubCell"/>
</dbReference>
<keyword evidence="1 3" id="KW-0472">Membrane</keyword>
<evidence type="ECO:0000256" key="1">
    <source>
        <dbReference type="HAMAP-Rule" id="MF_00386"/>
    </source>
</evidence>
<sequence>MFKYRKNKDSGVSGAHAKAHPLSALARSASIFLIRLYQYAVSPFLPPSCRFYPSCSAYALEAVERHGCVRGLWLGARRILRCHPWHPGGYDPVPSLQEETPSSCESDTAGNGDIHRHAQSSENRIPRLALANRLALRAGFFRYPQPGKSGTKKADEIYHFLSFSSFLIVLFRIFRESD</sequence>
<organism evidence="5">
    <name type="scientific">Candidatus Kentrum sp. UNK</name>
    <dbReference type="NCBI Taxonomy" id="2126344"/>
    <lineage>
        <taxon>Bacteria</taxon>
        <taxon>Pseudomonadati</taxon>
        <taxon>Pseudomonadota</taxon>
        <taxon>Gammaproteobacteria</taxon>
        <taxon>Candidatus Kentrum</taxon>
    </lineage>
</organism>
<reference evidence="5" key="1">
    <citation type="submission" date="2019-02" db="EMBL/GenBank/DDBJ databases">
        <authorList>
            <person name="Gruber-Vodicka R. H."/>
            <person name="Seah K. B. B."/>
        </authorList>
    </citation>
    <scope>NUCLEOTIDE SEQUENCE</scope>
    <source>
        <strain evidence="5">BECK_BY19</strain>
        <strain evidence="4">BECK_BY8</strain>
    </source>
</reference>
<dbReference type="PANTHER" id="PTHR33383:SF1">
    <property type="entry name" value="MEMBRANE PROTEIN INSERTION EFFICIENCY FACTOR-RELATED"/>
    <property type="match status" value="1"/>
</dbReference>
<dbReference type="InterPro" id="IPR002696">
    <property type="entry name" value="Membr_insert_effic_factor_YidD"/>
</dbReference>
<dbReference type="SMART" id="SM01234">
    <property type="entry name" value="Haemolytic"/>
    <property type="match status" value="1"/>
</dbReference>
<gene>
    <name evidence="4" type="ORF">BECKUNK1418G_GA0071005_112910</name>
    <name evidence="5" type="ORF">BECKUNK1418H_GA0071006_112210</name>
</gene>
<comment type="function">
    <text evidence="1">Could be involved in insertion of integral membrane proteins into the membrane.</text>
</comment>
<keyword evidence="3" id="KW-0812">Transmembrane</keyword>
<feature type="region of interest" description="Disordered" evidence="2">
    <location>
        <begin position="96"/>
        <end position="117"/>
    </location>
</feature>
<proteinExistence type="inferred from homology"/>
<evidence type="ECO:0000256" key="3">
    <source>
        <dbReference type="SAM" id="Phobius"/>
    </source>
</evidence>